<evidence type="ECO:0000313" key="1">
    <source>
        <dbReference type="EMBL" id="KAK9886040.1"/>
    </source>
</evidence>
<evidence type="ECO:0000313" key="2">
    <source>
        <dbReference type="Proteomes" id="UP001431783"/>
    </source>
</evidence>
<dbReference type="Proteomes" id="UP001431783">
    <property type="component" value="Unassembled WGS sequence"/>
</dbReference>
<organism evidence="1 2">
    <name type="scientific">Henosepilachna vigintioctopunctata</name>
    <dbReference type="NCBI Taxonomy" id="420089"/>
    <lineage>
        <taxon>Eukaryota</taxon>
        <taxon>Metazoa</taxon>
        <taxon>Ecdysozoa</taxon>
        <taxon>Arthropoda</taxon>
        <taxon>Hexapoda</taxon>
        <taxon>Insecta</taxon>
        <taxon>Pterygota</taxon>
        <taxon>Neoptera</taxon>
        <taxon>Endopterygota</taxon>
        <taxon>Coleoptera</taxon>
        <taxon>Polyphaga</taxon>
        <taxon>Cucujiformia</taxon>
        <taxon>Coccinelloidea</taxon>
        <taxon>Coccinellidae</taxon>
        <taxon>Epilachninae</taxon>
        <taxon>Epilachnini</taxon>
        <taxon>Henosepilachna</taxon>
    </lineage>
</organism>
<accession>A0AAW1V1C8</accession>
<name>A0AAW1V1C8_9CUCU</name>
<gene>
    <name evidence="1" type="ORF">WA026_014828</name>
</gene>
<dbReference type="AlphaFoldDB" id="A0AAW1V1C8"/>
<dbReference type="EMBL" id="JARQZJ010000098">
    <property type="protein sequence ID" value="KAK9886040.1"/>
    <property type="molecule type" value="Genomic_DNA"/>
</dbReference>
<proteinExistence type="predicted"/>
<reference evidence="1 2" key="1">
    <citation type="submission" date="2023-03" db="EMBL/GenBank/DDBJ databases">
        <title>Genome insight into feeding habits of ladybird beetles.</title>
        <authorList>
            <person name="Li H.-S."/>
            <person name="Huang Y.-H."/>
            <person name="Pang H."/>
        </authorList>
    </citation>
    <scope>NUCLEOTIDE SEQUENCE [LARGE SCALE GENOMIC DNA]</scope>
    <source>
        <strain evidence="1">SYSU_2023b</strain>
        <tissue evidence="1">Whole body</tissue>
    </source>
</reference>
<comment type="caution">
    <text evidence="1">The sequence shown here is derived from an EMBL/GenBank/DDBJ whole genome shotgun (WGS) entry which is preliminary data.</text>
</comment>
<protein>
    <submittedName>
        <fullName evidence="1">Uncharacterized protein</fullName>
    </submittedName>
</protein>
<keyword evidence="2" id="KW-1185">Reference proteome</keyword>
<sequence length="68" mass="7684">MEDESALSIDVLHATRMTDKAGRSGSKTKISNCFKSWDFFMAQEEASEEPLEPDVSEEADWNKLVMRG</sequence>